<evidence type="ECO:0000256" key="1">
    <source>
        <dbReference type="SAM" id="MobiDB-lite"/>
    </source>
</evidence>
<dbReference type="EMBL" id="JAHRIN010020522">
    <property type="protein sequence ID" value="MEQ2198755.1"/>
    <property type="molecule type" value="Genomic_DNA"/>
</dbReference>
<sequence length="83" mass="9070">MADSAATNSDGEDGPKQPMRGFARQDQSMCLVNQIVTFVYIFPSVCSLHRGFGKQGFQCQAQTAAETTHKPHVTMHIISKDVA</sequence>
<evidence type="ECO:0000313" key="2">
    <source>
        <dbReference type="EMBL" id="MEQ2198755.1"/>
    </source>
</evidence>
<reference evidence="2 3" key="1">
    <citation type="submission" date="2021-06" db="EMBL/GenBank/DDBJ databases">
        <authorList>
            <person name="Palmer J.M."/>
        </authorList>
    </citation>
    <scope>NUCLEOTIDE SEQUENCE [LARGE SCALE GENOMIC DNA]</scope>
    <source>
        <strain evidence="2 3">XC_2019</strain>
        <tissue evidence="2">Muscle</tissue>
    </source>
</reference>
<keyword evidence="3" id="KW-1185">Reference proteome</keyword>
<organism evidence="2 3">
    <name type="scientific">Xenoophorus captivus</name>
    <dbReference type="NCBI Taxonomy" id="1517983"/>
    <lineage>
        <taxon>Eukaryota</taxon>
        <taxon>Metazoa</taxon>
        <taxon>Chordata</taxon>
        <taxon>Craniata</taxon>
        <taxon>Vertebrata</taxon>
        <taxon>Euteleostomi</taxon>
        <taxon>Actinopterygii</taxon>
        <taxon>Neopterygii</taxon>
        <taxon>Teleostei</taxon>
        <taxon>Neoteleostei</taxon>
        <taxon>Acanthomorphata</taxon>
        <taxon>Ovalentaria</taxon>
        <taxon>Atherinomorphae</taxon>
        <taxon>Cyprinodontiformes</taxon>
        <taxon>Goodeidae</taxon>
        <taxon>Xenoophorus</taxon>
    </lineage>
</organism>
<gene>
    <name evidence="2" type="ORF">XENOCAPTIV_017799</name>
</gene>
<comment type="caution">
    <text evidence="2">The sequence shown here is derived from an EMBL/GenBank/DDBJ whole genome shotgun (WGS) entry which is preliminary data.</text>
</comment>
<accession>A0ABV0QSG4</accession>
<name>A0ABV0QSG4_9TELE</name>
<proteinExistence type="predicted"/>
<feature type="region of interest" description="Disordered" evidence="1">
    <location>
        <begin position="1"/>
        <end position="21"/>
    </location>
</feature>
<evidence type="ECO:0000313" key="3">
    <source>
        <dbReference type="Proteomes" id="UP001434883"/>
    </source>
</evidence>
<dbReference type="Proteomes" id="UP001434883">
    <property type="component" value="Unassembled WGS sequence"/>
</dbReference>
<protein>
    <submittedName>
        <fullName evidence="2">Uncharacterized protein</fullName>
    </submittedName>
</protein>